<organism evidence="4 5">
    <name type="scientific">Andreprevotia lacus DSM 23236</name>
    <dbReference type="NCBI Taxonomy" id="1121001"/>
    <lineage>
        <taxon>Bacteria</taxon>
        <taxon>Pseudomonadati</taxon>
        <taxon>Pseudomonadota</taxon>
        <taxon>Betaproteobacteria</taxon>
        <taxon>Neisseriales</taxon>
        <taxon>Chitinibacteraceae</taxon>
        <taxon>Andreprevotia</taxon>
    </lineage>
</organism>
<evidence type="ECO:0000256" key="1">
    <source>
        <dbReference type="ARBA" id="ARBA00022801"/>
    </source>
</evidence>
<sequence length="734" mass="77948">MKHPMPSKPTLLCMLILAATLSPVASAASNGNFQGFLDKLRAFESGIDPAKASVYAANLDNPSFTNYAKVTSPGHIVRDTKTGALISEPTSARQFFTKLGIIDLYSTNPPDQAAMFRAMQYRSLNAWGFVGYQLGEGVLISAGYYSPKMVQVGNELLESYYIYTPDSTWANGVHEARVEIPGSGGHFVQATDVNRWEGTFTGRNGINSFQDLVNPDKQELAIRDAMRFNYGVMSDLIGKANMTWGQVLAKSWPGKDAQGNPIQIKATMSGILAAAHLTGAWGAADLLTKDAVTCDETGTCNTSYVQMFGGYDTVFDTPANDAITGNQYDSTLSAGLGSDTVTIGGSKATILLSQFAGGTTTINDFVVGKNKIVLRNWSIANPLTGLTVTDSANGAVLSFSGQTVILKGITAAAVNANVSAVIGVSHLFTLAWSGTSVATGFDPKLDQIQGTSGIDFKNIKIFQEGSSLFVGTQAADGGIYSWVELPGVTRAQVTPDMFTGVSGNFNAIEFTVLLKSTNWGWGVTKTVDYFQAANTTINLSAFTYNFNSLKLAKDGANTILSLSDAAAGGDTKKLILLNTNLSDLTAKNFFGIKGGSFSDIQIDNAIQYPVTASVSGTGGTISPSGTVQVKEKTNQVFTITPNVGYQIDKILVDGVAVAASGTYTLSNVTAAHSIVASFKVGQSNTCSSPVWSAATVYTGGQKAQYLNKEYQAKWWSQNNLPTAGDPWQYLRDCQ</sequence>
<dbReference type="GO" id="GO:0004553">
    <property type="term" value="F:hydrolase activity, hydrolyzing O-glycosyl compounds"/>
    <property type="evidence" value="ECO:0007669"/>
    <property type="project" value="InterPro"/>
</dbReference>
<evidence type="ECO:0000256" key="2">
    <source>
        <dbReference type="SAM" id="SignalP"/>
    </source>
</evidence>
<dbReference type="STRING" id="1121001.SAMN02745857_00144"/>
<dbReference type="Proteomes" id="UP000192761">
    <property type="component" value="Unassembled WGS sequence"/>
</dbReference>
<dbReference type="RefSeq" id="WP_217806937.1">
    <property type="nucleotide sequence ID" value="NZ_FWXD01000001.1"/>
</dbReference>
<accession>A0A1W1WX93</accession>
<dbReference type="AlphaFoldDB" id="A0A1W1WX93"/>
<dbReference type="GO" id="GO:0005576">
    <property type="term" value="C:extracellular region"/>
    <property type="evidence" value="ECO:0007669"/>
    <property type="project" value="InterPro"/>
</dbReference>
<dbReference type="EMBL" id="FWXD01000001">
    <property type="protein sequence ID" value="SMC16265.1"/>
    <property type="molecule type" value="Genomic_DNA"/>
</dbReference>
<feature type="chain" id="PRO_5012800089" evidence="2">
    <location>
        <begin position="28"/>
        <end position="734"/>
    </location>
</feature>
<evidence type="ECO:0000313" key="4">
    <source>
        <dbReference type="EMBL" id="SMC16265.1"/>
    </source>
</evidence>
<reference evidence="4 5" key="1">
    <citation type="submission" date="2017-04" db="EMBL/GenBank/DDBJ databases">
        <authorList>
            <person name="Afonso C.L."/>
            <person name="Miller P.J."/>
            <person name="Scott M.A."/>
            <person name="Spackman E."/>
            <person name="Goraichik I."/>
            <person name="Dimitrov K.M."/>
            <person name="Suarez D.L."/>
            <person name="Swayne D.E."/>
        </authorList>
    </citation>
    <scope>NUCLEOTIDE SEQUENCE [LARGE SCALE GENOMIC DNA]</scope>
    <source>
        <strain evidence="4 5">DSM 23236</strain>
    </source>
</reference>
<dbReference type="SMART" id="SM00495">
    <property type="entry name" value="ChtBD3"/>
    <property type="match status" value="1"/>
</dbReference>
<feature type="signal peptide" evidence="2">
    <location>
        <begin position="1"/>
        <end position="27"/>
    </location>
</feature>
<dbReference type="SUPFAM" id="SSF51055">
    <property type="entry name" value="Carbohydrate binding domain"/>
    <property type="match status" value="1"/>
</dbReference>
<feature type="domain" description="Chitin-binding type-3" evidence="3">
    <location>
        <begin position="688"/>
        <end position="730"/>
    </location>
</feature>
<dbReference type="InterPro" id="IPR011049">
    <property type="entry name" value="Serralysin-like_metalloprot_C"/>
</dbReference>
<dbReference type="InterPro" id="IPR036573">
    <property type="entry name" value="CBM_sf_5/12"/>
</dbReference>
<proteinExistence type="predicted"/>
<dbReference type="CDD" id="cd12215">
    <property type="entry name" value="ChiC_BD"/>
    <property type="match status" value="1"/>
</dbReference>
<dbReference type="Gene3D" id="2.10.10.20">
    <property type="entry name" value="Carbohydrate-binding module superfamily 5/12"/>
    <property type="match status" value="1"/>
</dbReference>
<dbReference type="InterPro" id="IPR003610">
    <property type="entry name" value="CBM5/12"/>
</dbReference>
<dbReference type="GO" id="GO:0005975">
    <property type="term" value="P:carbohydrate metabolic process"/>
    <property type="evidence" value="ECO:0007669"/>
    <property type="project" value="InterPro"/>
</dbReference>
<keyword evidence="5" id="KW-1185">Reference proteome</keyword>
<dbReference type="Gene3D" id="2.150.10.10">
    <property type="entry name" value="Serralysin-like metalloprotease, C-terminal"/>
    <property type="match status" value="1"/>
</dbReference>
<keyword evidence="1" id="KW-0378">Hydrolase</keyword>
<dbReference type="SUPFAM" id="SSF51120">
    <property type="entry name" value="beta-Roll"/>
    <property type="match status" value="1"/>
</dbReference>
<evidence type="ECO:0000259" key="3">
    <source>
        <dbReference type="SMART" id="SM00495"/>
    </source>
</evidence>
<gene>
    <name evidence="4" type="ORF">SAMN02745857_00144</name>
</gene>
<dbReference type="Pfam" id="PF02839">
    <property type="entry name" value="CBM_5_12"/>
    <property type="match status" value="1"/>
</dbReference>
<name>A0A1W1WX93_9NEIS</name>
<protein>
    <submittedName>
        <fullName evidence="4">Carbohydrate binding domain-containing protein</fullName>
    </submittedName>
</protein>
<dbReference type="GO" id="GO:0030246">
    <property type="term" value="F:carbohydrate binding"/>
    <property type="evidence" value="ECO:0007669"/>
    <property type="project" value="InterPro"/>
</dbReference>
<keyword evidence="2" id="KW-0732">Signal</keyword>
<evidence type="ECO:0000313" key="5">
    <source>
        <dbReference type="Proteomes" id="UP000192761"/>
    </source>
</evidence>